<dbReference type="PANTHER" id="PTHR43201:SF5">
    <property type="entry name" value="MEDIUM-CHAIN ACYL-COA LIGASE ACSF2, MITOCHONDRIAL"/>
    <property type="match status" value="1"/>
</dbReference>
<gene>
    <name evidence="5" type="ORF">HNQ70_001984</name>
</gene>
<evidence type="ECO:0000256" key="1">
    <source>
        <dbReference type="ARBA" id="ARBA00006432"/>
    </source>
</evidence>
<accession>A0A7W8HH91</accession>
<proteinExistence type="inferred from homology"/>
<comment type="caution">
    <text evidence="5">The sequence shown here is derived from an EMBL/GenBank/DDBJ whole genome shotgun (WGS) entry which is preliminary data.</text>
</comment>
<protein>
    <submittedName>
        <fullName evidence="5">Acyl-CoA synthetase (AMP-forming)/AMP-acid ligase II</fullName>
    </submittedName>
</protein>
<dbReference type="GO" id="GO:0031956">
    <property type="term" value="F:medium-chain fatty acid-CoA ligase activity"/>
    <property type="evidence" value="ECO:0007669"/>
    <property type="project" value="TreeGrafter"/>
</dbReference>
<evidence type="ECO:0000313" key="5">
    <source>
        <dbReference type="EMBL" id="MBB5271970.1"/>
    </source>
</evidence>
<name>A0A7W8HH91_9BURK</name>
<evidence type="ECO:0000313" key="6">
    <source>
        <dbReference type="Proteomes" id="UP000532440"/>
    </source>
</evidence>
<dbReference type="EMBL" id="JACHGB010000004">
    <property type="protein sequence ID" value="MBB5271970.1"/>
    <property type="molecule type" value="Genomic_DNA"/>
</dbReference>
<dbReference type="PANTHER" id="PTHR43201">
    <property type="entry name" value="ACYL-COA SYNTHETASE"/>
    <property type="match status" value="1"/>
</dbReference>
<dbReference type="Pfam" id="PF13193">
    <property type="entry name" value="AMP-binding_C"/>
    <property type="match status" value="1"/>
</dbReference>
<comment type="similarity">
    <text evidence="1">Belongs to the ATP-dependent AMP-binding enzyme family.</text>
</comment>
<keyword evidence="2 5" id="KW-0436">Ligase</keyword>
<dbReference type="InterPro" id="IPR042099">
    <property type="entry name" value="ANL_N_sf"/>
</dbReference>
<sequence length="514" mass="55626">MAQRGLSGMLVGNILATAALRHPDRESYFCSGTGRRFTFRQTNERVNRLANALTALGLVKGDVVAFLSTNRVEVVEIYFALAKTGIVGLPLNYRLAPVEMVELATSMGATGILIEQGHDEAAAQLRRDAPGILHTVVIGDDEPAHGLGYERLLAGSHEAEPQVEIGEGDPFYFNLTSGTTGLPKSYVMTQYNMSTMFPMFHAHGLTEKDVALTVFPMFGRVGFGWAMATAMYGVRNVLANFEPAAVLRLIETERVSIVNLVATMSAMLLSCDRLAATDLSSLRGTTFVGSALPERIRNETIQRICPNLYEYYGMQETGALAVSTPEDRARRPDSVGRAILFAEVRVVDDAGRPLPAGELGEVIGRSPNSVTAYWQNPEKSAETFRDGWIHTGDLGRIDDEGYLFISGRKKDMIITGGQNVHASEVEGAVLGCEGVADCAVIGLPDDFWGERVAAVVVAAEGAAVDGDAVIRACRSHLAGFKTPKEIIVQSEPLPRTPTGKVQKFLLVERYAKKS</sequence>
<reference evidence="5 6" key="1">
    <citation type="submission" date="2020-08" db="EMBL/GenBank/DDBJ databases">
        <title>Genomic Encyclopedia of Type Strains, Phase IV (KMG-IV): sequencing the most valuable type-strain genomes for metagenomic binning, comparative biology and taxonomic classification.</title>
        <authorList>
            <person name="Goeker M."/>
        </authorList>
    </citation>
    <scope>NUCLEOTIDE SEQUENCE [LARGE SCALE GENOMIC DNA]</scope>
    <source>
        <strain evidence="5 6">DSM 29781</strain>
    </source>
</reference>
<dbReference type="PROSITE" id="PS00455">
    <property type="entry name" value="AMP_BINDING"/>
    <property type="match status" value="1"/>
</dbReference>
<dbReference type="Gene3D" id="3.30.300.30">
    <property type="match status" value="1"/>
</dbReference>
<dbReference type="InterPro" id="IPR025110">
    <property type="entry name" value="AMP-bd_C"/>
</dbReference>
<dbReference type="RefSeq" id="WP_183966931.1">
    <property type="nucleotide sequence ID" value="NZ_BAABEW010000023.1"/>
</dbReference>
<dbReference type="SUPFAM" id="SSF56801">
    <property type="entry name" value="Acetyl-CoA synthetase-like"/>
    <property type="match status" value="1"/>
</dbReference>
<dbReference type="AlphaFoldDB" id="A0A7W8HH91"/>
<dbReference type="InterPro" id="IPR000873">
    <property type="entry name" value="AMP-dep_synth/lig_dom"/>
</dbReference>
<dbReference type="Proteomes" id="UP000532440">
    <property type="component" value="Unassembled WGS sequence"/>
</dbReference>
<organism evidence="5 6">
    <name type="scientific">Quisquiliibacterium transsilvanicum</name>
    <dbReference type="NCBI Taxonomy" id="1549638"/>
    <lineage>
        <taxon>Bacteria</taxon>
        <taxon>Pseudomonadati</taxon>
        <taxon>Pseudomonadota</taxon>
        <taxon>Betaproteobacteria</taxon>
        <taxon>Burkholderiales</taxon>
        <taxon>Burkholderiaceae</taxon>
        <taxon>Quisquiliibacterium</taxon>
    </lineage>
</organism>
<dbReference type="GO" id="GO:0006631">
    <property type="term" value="P:fatty acid metabolic process"/>
    <property type="evidence" value="ECO:0007669"/>
    <property type="project" value="TreeGrafter"/>
</dbReference>
<dbReference type="InterPro" id="IPR020845">
    <property type="entry name" value="AMP-binding_CS"/>
</dbReference>
<keyword evidence="6" id="KW-1185">Reference proteome</keyword>
<dbReference type="Pfam" id="PF00501">
    <property type="entry name" value="AMP-binding"/>
    <property type="match status" value="1"/>
</dbReference>
<evidence type="ECO:0000259" key="3">
    <source>
        <dbReference type="Pfam" id="PF00501"/>
    </source>
</evidence>
<dbReference type="InterPro" id="IPR045851">
    <property type="entry name" value="AMP-bd_C_sf"/>
</dbReference>
<feature type="domain" description="AMP-dependent synthetase/ligase" evidence="3">
    <location>
        <begin position="17"/>
        <end position="374"/>
    </location>
</feature>
<dbReference type="Gene3D" id="3.40.50.12780">
    <property type="entry name" value="N-terminal domain of ligase-like"/>
    <property type="match status" value="1"/>
</dbReference>
<evidence type="ECO:0000259" key="4">
    <source>
        <dbReference type="Pfam" id="PF13193"/>
    </source>
</evidence>
<evidence type="ECO:0000256" key="2">
    <source>
        <dbReference type="ARBA" id="ARBA00022598"/>
    </source>
</evidence>
<feature type="domain" description="AMP-binding enzyme C-terminal" evidence="4">
    <location>
        <begin position="424"/>
        <end position="500"/>
    </location>
</feature>